<evidence type="ECO:0000313" key="3">
    <source>
        <dbReference type="EMBL" id="CAD9330626.1"/>
    </source>
</evidence>
<name>A0A7S1Z7T7_TRICV</name>
<dbReference type="PANTHER" id="PTHR36018">
    <property type="entry name" value="OS09G0481800 PROTEIN"/>
    <property type="match status" value="1"/>
</dbReference>
<evidence type="ECO:0000256" key="1">
    <source>
        <dbReference type="SAM" id="MobiDB-lite"/>
    </source>
</evidence>
<dbReference type="PANTHER" id="PTHR36018:SF1">
    <property type="entry name" value="OS09G0481800 PROTEIN"/>
    <property type="match status" value="1"/>
</dbReference>
<dbReference type="AlphaFoldDB" id="A0A7S1Z7T7"/>
<feature type="region of interest" description="Disordered" evidence="1">
    <location>
        <begin position="197"/>
        <end position="224"/>
    </location>
</feature>
<gene>
    <name evidence="3" type="ORF">OSIN01602_LOCUS5717</name>
</gene>
<protein>
    <submittedName>
        <fullName evidence="3">Uncharacterized protein</fullName>
    </submittedName>
</protein>
<reference evidence="3" key="1">
    <citation type="submission" date="2021-01" db="EMBL/GenBank/DDBJ databases">
        <authorList>
            <person name="Corre E."/>
            <person name="Pelletier E."/>
            <person name="Niang G."/>
            <person name="Scheremetjew M."/>
            <person name="Finn R."/>
            <person name="Kale V."/>
            <person name="Holt S."/>
            <person name="Cochrane G."/>
            <person name="Meng A."/>
            <person name="Brown T."/>
            <person name="Cohen L."/>
        </authorList>
    </citation>
    <scope>NUCLEOTIDE SEQUENCE</scope>
    <source>
        <strain evidence="3">Grunow 1884</strain>
    </source>
</reference>
<dbReference type="EMBL" id="HBGO01010284">
    <property type="protein sequence ID" value="CAD9330626.1"/>
    <property type="molecule type" value="Transcribed_RNA"/>
</dbReference>
<evidence type="ECO:0000256" key="2">
    <source>
        <dbReference type="SAM" id="SignalP"/>
    </source>
</evidence>
<feature type="chain" id="PRO_5031168490" evidence="2">
    <location>
        <begin position="27"/>
        <end position="224"/>
    </location>
</feature>
<sequence>MLFSQPTTMVAVIAILCACFVRNTLGFGDFCLSRGTSGRWGINHGYDRYERKRAALNNIYDDWRSDAVVDTIPLDEENVVSCLDEFVQSDYGKQMFGCHDLPASYGITGAVDFVEIAGPEVVLRLSGKFWHRRETVLGRAAMWLNARMPEIIEVRVEDMAELEDFEDVTDEFTGEVLYQEDKRAPDFNGDRETMEYQGIDPDMRGPFPQGVGGLRPGGSMINPS</sequence>
<organism evidence="3">
    <name type="scientific">Trieres chinensis</name>
    <name type="common">Marine centric diatom</name>
    <name type="synonym">Odontella sinensis</name>
    <dbReference type="NCBI Taxonomy" id="1514140"/>
    <lineage>
        <taxon>Eukaryota</taxon>
        <taxon>Sar</taxon>
        <taxon>Stramenopiles</taxon>
        <taxon>Ochrophyta</taxon>
        <taxon>Bacillariophyta</taxon>
        <taxon>Mediophyceae</taxon>
        <taxon>Biddulphiophycidae</taxon>
        <taxon>Eupodiscales</taxon>
        <taxon>Parodontellaceae</taxon>
        <taxon>Trieres</taxon>
    </lineage>
</organism>
<feature type="signal peptide" evidence="2">
    <location>
        <begin position="1"/>
        <end position="26"/>
    </location>
</feature>
<accession>A0A7S1Z7T7</accession>
<proteinExistence type="predicted"/>
<keyword evidence="2" id="KW-0732">Signal</keyword>